<keyword evidence="1" id="KW-0862">Zinc</keyword>
<dbReference type="PANTHER" id="PTHR33054:SF9">
    <property type="entry name" value="CCHC-TYPE DOMAIN-CONTAINING PROTEIN"/>
    <property type="match status" value="1"/>
</dbReference>
<dbReference type="SMART" id="SM00343">
    <property type="entry name" value="ZnF_C2HC"/>
    <property type="match status" value="1"/>
</dbReference>
<dbReference type="Pfam" id="PF00098">
    <property type="entry name" value="zf-CCHC"/>
    <property type="match status" value="1"/>
</dbReference>
<dbReference type="InterPro" id="IPR001878">
    <property type="entry name" value="Znf_CCHC"/>
</dbReference>
<dbReference type="AlphaFoldDB" id="A0AAD9U830"/>
<feature type="compositionally biased region" description="Low complexity" evidence="2">
    <location>
        <begin position="57"/>
        <end position="68"/>
    </location>
</feature>
<proteinExistence type="predicted"/>
<dbReference type="Pfam" id="PF24925">
    <property type="entry name" value="DUF7746"/>
    <property type="match status" value="1"/>
</dbReference>
<dbReference type="Proteomes" id="UP001280121">
    <property type="component" value="Unassembled WGS sequence"/>
</dbReference>
<keyword evidence="5" id="KW-1185">Reference proteome</keyword>
<gene>
    <name evidence="4" type="ORF">Ddye_016669</name>
</gene>
<reference evidence="4" key="1">
    <citation type="journal article" date="2023" name="Plant J.">
        <title>Genome sequences and population genomics provide insights into the demographic history, inbreeding, and mutation load of two 'living fossil' tree species of Dipteronia.</title>
        <authorList>
            <person name="Feng Y."/>
            <person name="Comes H.P."/>
            <person name="Chen J."/>
            <person name="Zhu S."/>
            <person name="Lu R."/>
            <person name="Zhang X."/>
            <person name="Li P."/>
            <person name="Qiu J."/>
            <person name="Olsen K.M."/>
            <person name="Qiu Y."/>
        </authorList>
    </citation>
    <scope>NUCLEOTIDE SEQUENCE</scope>
    <source>
        <strain evidence="4">KIB01</strain>
    </source>
</reference>
<evidence type="ECO:0000259" key="3">
    <source>
        <dbReference type="PROSITE" id="PS50158"/>
    </source>
</evidence>
<name>A0AAD9U830_9ROSI</name>
<dbReference type="InterPro" id="IPR056648">
    <property type="entry name" value="DUF7746"/>
</dbReference>
<dbReference type="Gene3D" id="4.10.60.10">
    <property type="entry name" value="Zinc finger, CCHC-type"/>
    <property type="match status" value="1"/>
</dbReference>
<feature type="compositionally biased region" description="Polar residues" evidence="2">
    <location>
        <begin position="43"/>
        <end position="56"/>
    </location>
</feature>
<protein>
    <recommendedName>
        <fullName evidence="3">CCHC-type domain-containing protein</fullName>
    </recommendedName>
</protein>
<feature type="domain" description="CCHC-type" evidence="3">
    <location>
        <begin position="168"/>
        <end position="184"/>
    </location>
</feature>
<dbReference type="EMBL" id="JANJYI010000005">
    <property type="protein sequence ID" value="KAK2649180.1"/>
    <property type="molecule type" value="Genomic_DNA"/>
</dbReference>
<dbReference type="PANTHER" id="PTHR33054">
    <property type="entry name" value="CCHC-TYPE DOMAIN-CONTAINING PROTEIN"/>
    <property type="match status" value="1"/>
</dbReference>
<feature type="region of interest" description="Disordered" evidence="2">
    <location>
        <begin position="43"/>
        <end position="68"/>
    </location>
</feature>
<evidence type="ECO:0000313" key="4">
    <source>
        <dbReference type="EMBL" id="KAK2649180.1"/>
    </source>
</evidence>
<dbReference type="PROSITE" id="PS50158">
    <property type="entry name" value="ZF_CCHC"/>
    <property type="match status" value="1"/>
</dbReference>
<comment type="caution">
    <text evidence="4">The sequence shown here is derived from an EMBL/GenBank/DDBJ whole genome shotgun (WGS) entry which is preliminary data.</text>
</comment>
<evidence type="ECO:0000256" key="2">
    <source>
        <dbReference type="SAM" id="MobiDB-lite"/>
    </source>
</evidence>
<keyword evidence="1" id="KW-0479">Metal-binding</keyword>
<keyword evidence="1" id="KW-0863">Zinc-finger</keyword>
<evidence type="ECO:0000256" key="1">
    <source>
        <dbReference type="PROSITE-ProRule" id="PRU00047"/>
    </source>
</evidence>
<accession>A0AAD9U830</accession>
<dbReference type="GO" id="GO:0003676">
    <property type="term" value="F:nucleic acid binding"/>
    <property type="evidence" value="ECO:0007669"/>
    <property type="project" value="InterPro"/>
</dbReference>
<evidence type="ECO:0000313" key="5">
    <source>
        <dbReference type="Proteomes" id="UP001280121"/>
    </source>
</evidence>
<organism evidence="4 5">
    <name type="scientific">Dipteronia dyeriana</name>
    <dbReference type="NCBI Taxonomy" id="168575"/>
    <lineage>
        <taxon>Eukaryota</taxon>
        <taxon>Viridiplantae</taxon>
        <taxon>Streptophyta</taxon>
        <taxon>Embryophyta</taxon>
        <taxon>Tracheophyta</taxon>
        <taxon>Spermatophyta</taxon>
        <taxon>Magnoliopsida</taxon>
        <taxon>eudicotyledons</taxon>
        <taxon>Gunneridae</taxon>
        <taxon>Pentapetalae</taxon>
        <taxon>rosids</taxon>
        <taxon>malvids</taxon>
        <taxon>Sapindales</taxon>
        <taxon>Sapindaceae</taxon>
        <taxon>Hippocastanoideae</taxon>
        <taxon>Acereae</taxon>
        <taxon>Dipteronia</taxon>
    </lineage>
</organism>
<dbReference type="GO" id="GO:0008270">
    <property type="term" value="F:zinc ion binding"/>
    <property type="evidence" value="ECO:0007669"/>
    <property type="project" value="UniProtKB-KW"/>
</dbReference>
<sequence>MSHFDAVTMITTGFEGQLYGWWTHTLSQLAKTSIIGHTKTVTTNYPTQTRDPSNFESTSTQTQTTTTTSEPDVVMQLCNDLRLKSQLKKQKLTTRKELGSWCEQFGFERLPSHKKRKYKTFKNKLSKKYPYRINRDYKSNKKGETIWSPNKKSRETSRRKNYHRKNNKCFKCGKGGHYANKCPDQKKKINSLDLDDQTKEKIIQALYTDSKTPSSRTSSLDNEVLIINESSSDSETSSSSYNTEPDAQPCFCKEINVLDKYDYSLMISMIDSIEDPIQKGPLH</sequence>
<dbReference type="InterPro" id="IPR036875">
    <property type="entry name" value="Znf_CCHC_sf"/>
</dbReference>
<dbReference type="SUPFAM" id="SSF57756">
    <property type="entry name" value="Retrovirus zinc finger-like domains"/>
    <property type="match status" value="1"/>
</dbReference>